<evidence type="ECO:0000256" key="8">
    <source>
        <dbReference type="RuleBase" id="RU000560"/>
    </source>
</evidence>
<reference evidence="10" key="1">
    <citation type="submission" date="2017-09" db="EMBL/GenBank/DDBJ databases">
        <title>Depth-based differentiation of microbial function through sediment-hosted aquifers and enrichment of novel symbionts in the deep terrestrial subsurface.</title>
        <authorList>
            <person name="Probst A.J."/>
            <person name="Ladd B."/>
            <person name="Jarett J.K."/>
            <person name="Geller-Mcgrath D.E."/>
            <person name="Sieber C.M.K."/>
            <person name="Emerson J.B."/>
            <person name="Anantharaman K."/>
            <person name="Thomas B.C."/>
            <person name="Malmstrom R."/>
            <person name="Stieglmeier M."/>
            <person name="Klingl A."/>
            <person name="Woyke T."/>
            <person name="Ryan C.M."/>
            <person name="Banfield J.F."/>
        </authorList>
    </citation>
    <scope>NUCLEOTIDE SEQUENCE [LARGE SCALE GENOMIC DNA]</scope>
</reference>
<sequence length="114" mass="13567">MARVKRSTFARKRHKKILKQAKGFHLGRKNIFRLANQALLKSRQNQFKGRKNKKRDFRRLWIIRINAGLKAFDITYSKFVNLLAQKNIELDRKILAQLATEYPSEFKKVVKKVI</sequence>
<keyword evidence="5 7" id="KW-0687">Ribonucleoprotein</keyword>
<dbReference type="NCBIfam" id="TIGR01032">
    <property type="entry name" value="rplT_bact"/>
    <property type="match status" value="1"/>
</dbReference>
<evidence type="ECO:0000256" key="4">
    <source>
        <dbReference type="ARBA" id="ARBA00022980"/>
    </source>
</evidence>
<name>A0A2M7W3K7_9BACT</name>
<accession>A0A2M7W3K7</accession>
<dbReference type="SUPFAM" id="SSF74731">
    <property type="entry name" value="Ribosomal protein L20"/>
    <property type="match status" value="1"/>
</dbReference>
<dbReference type="FunFam" id="1.10.1900.20:FF:000001">
    <property type="entry name" value="50S ribosomal protein L20"/>
    <property type="match status" value="1"/>
</dbReference>
<proteinExistence type="inferred from homology"/>
<dbReference type="Proteomes" id="UP000230137">
    <property type="component" value="Unassembled WGS sequence"/>
</dbReference>
<evidence type="ECO:0000256" key="2">
    <source>
        <dbReference type="ARBA" id="ARBA00022730"/>
    </source>
</evidence>
<organism evidence="9 10">
    <name type="scientific">Candidatus Berkelbacteria bacterium CG_4_10_14_0_2_um_filter_35_9_33_12</name>
    <dbReference type="NCBI Taxonomy" id="1974499"/>
    <lineage>
        <taxon>Bacteria</taxon>
        <taxon>Candidatus Berkelbacteria</taxon>
    </lineage>
</organism>
<dbReference type="GO" id="GO:0000027">
    <property type="term" value="P:ribosomal large subunit assembly"/>
    <property type="evidence" value="ECO:0007669"/>
    <property type="project" value="UniProtKB-UniRule"/>
</dbReference>
<gene>
    <name evidence="7" type="primary">rplT</name>
    <name evidence="9" type="ORF">COX60_02870</name>
</gene>
<evidence type="ECO:0000313" key="10">
    <source>
        <dbReference type="Proteomes" id="UP000230137"/>
    </source>
</evidence>
<dbReference type="Gene3D" id="6.10.160.10">
    <property type="match status" value="1"/>
</dbReference>
<dbReference type="InterPro" id="IPR005813">
    <property type="entry name" value="Ribosomal_bL20"/>
</dbReference>
<evidence type="ECO:0000256" key="6">
    <source>
        <dbReference type="ARBA" id="ARBA00035172"/>
    </source>
</evidence>
<evidence type="ECO:0000256" key="3">
    <source>
        <dbReference type="ARBA" id="ARBA00022884"/>
    </source>
</evidence>
<comment type="function">
    <text evidence="7 8">Binds directly to 23S ribosomal RNA and is necessary for the in vitro assembly process of the 50S ribosomal subunit. It is not involved in the protein synthesizing functions of that subunit.</text>
</comment>
<dbReference type="AlphaFoldDB" id="A0A2M7W3K7"/>
<dbReference type="InterPro" id="IPR049946">
    <property type="entry name" value="RIBOSOMAL_L20_CS"/>
</dbReference>
<dbReference type="EMBL" id="PFQF01000039">
    <property type="protein sequence ID" value="PJA20095.1"/>
    <property type="molecule type" value="Genomic_DNA"/>
</dbReference>
<dbReference type="HAMAP" id="MF_00382">
    <property type="entry name" value="Ribosomal_bL20"/>
    <property type="match status" value="1"/>
</dbReference>
<protein>
    <recommendedName>
        <fullName evidence="6 7">Large ribosomal subunit protein bL20</fullName>
    </recommendedName>
</protein>
<dbReference type="GO" id="GO:0019843">
    <property type="term" value="F:rRNA binding"/>
    <property type="evidence" value="ECO:0007669"/>
    <property type="project" value="UniProtKB-UniRule"/>
</dbReference>
<dbReference type="PRINTS" id="PR00062">
    <property type="entry name" value="RIBOSOMALL20"/>
</dbReference>
<evidence type="ECO:0000256" key="1">
    <source>
        <dbReference type="ARBA" id="ARBA00007698"/>
    </source>
</evidence>
<dbReference type="Gene3D" id="1.10.1900.20">
    <property type="entry name" value="Ribosomal protein L20"/>
    <property type="match status" value="1"/>
</dbReference>
<dbReference type="GO" id="GO:0005840">
    <property type="term" value="C:ribosome"/>
    <property type="evidence" value="ECO:0007669"/>
    <property type="project" value="UniProtKB-KW"/>
</dbReference>
<evidence type="ECO:0000256" key="7">
    <source>
        <dbReference type="HAMAP-Rule" id="MF_00382"/>
    </source>
</evidence>
<dbReference type="Pfam" id="PF00453">
    <property type="entry name" value="Ribosomal_L20"/>
    <property type="match status" value="1"/>
</dbReference>
<keyword evidence="3 7" id="KW-0694">RNA-binding</keyword>
<evidence type="ECO:0000256" key="5">
    <source>
        <dbReference type="ARBA" id="ARBA00023274"/>
    </source>
</evidence>
<comment type="similarity">
    <text evidence="1 7 8">Belongs to the bacterial ribosomal protein bL20 family.</text>
</comment>
<dbReference type="PROSITE" id="PS00937">
    <property type="entry name" value="RIBOSOMAL_L20"/>
    <property type="match status" value="1"/>
</dbReference>
<dbReference type="CDD" id="cd07026">
    <property type="entry name" value="Ribosomal_L20"/>
    <property type="match status" value="1"/>
</dbReference>
<dbReference type="GO" id="GO:0006412">
    <property type="term" value="P:translation"/>
    <property type="evidence" value="ECO:0007669"/>
    <property type="project" value="InterPro"/>
</dbReference>
<comment type="caution">
    <text evidence="9">The sequence shown here is derived from an EMBL/GenBank/DDBJ whole genome shotgun (WGS) entry which is preliminary data.</text>
</comment>
<evidence type="ECO:0000313" key="9">
    <source>
        <dbReference type="EMBL" id="PJA20095.1"/>
    </source>
</evidence>
<keyword evidence="2 7" id="KW-0699">rRNA-binding</keyword>
<dbReference type="GO" id="GO:0003735">
    <property type="term" value="F:structural constituent of ribosome"/>
    <property type="evidence" value="ECO:0007669"/>
    <property type="project" value="InterPro"/>
</dbReference>
<dbReference type="GO" id="GO:1990904">
    <property type="term" value="C:ribonucleoprotein complex"/>
    <property type="evidence" value="ECO:0007669"/>
    <property type="project" value="UniProtKB-KW"/>
</dbReference>
<keyword evidence="4 7" id="KW-0689">Ribosomal protein</keyword>
<dbReference type="InterPro" id="IPR035566">
    <property type="entry name" value="Ribosomal_protein_bL20_C"/>
</dbReference>
<dbReference type="PANTHER" id="PTHR10986">
    <property type="entry name" value="39S RIBOSOMAL PROTEIN L20"/>
    <property type="match status" value="1"/>
</dbReference>